<keyword evidence="1" id="KW-0472">Membrane</keyword>
<evidence type="ECO:0000256" key="1">
    <source>
        <dbReference type="SAM" id="Phobius"/>
    </source>
</evidence>
<dbReference type="EMBL" id="VHSG01000017">
    <property type="protein sequence ID" value="TQV74237.1"/>
    <property type="molecule type" value="Genomic_DNA"/>
</dbReference>
<feature type="transmembrane region" description="Helical" evidence="1">
    <location>
        <begin position="9"/>
        <end position="36"/>
    </location>
</feature>
<dbReference type="RefSeq" id="WP_142905460.1">
    <property type="nucleotide sequence ID" value="NZ_ML660096.1"/>
</dbReference>
<evidence type="ECO:0000313" key="3">
    <source>
        <dbReference type="Proteomes" id="UP000319732"/>
    </source>
</evidence>
<name>A0A545TAK4_9GAMM</name>
<comment type="caution">
    <text evidence="2">The sequence shown here is derived from an EMBL/GenBank/DDBJ whole genome shotgun (WGS) entry which is preliminary data.</text>
</comment>
<keyword evidence="3" id="KW-1185">Reference proteome</keyword>
<proteinExistence type="predicted"/>
<dbReference type="AlphaFoldDB" id="A0A545TAK4"/>
<keyword evidence="1" id="KW-0812">Transmembrane</keyword>
<dbReference type="Proteomes" id="UP000319732">
    <property type="component" value="Unassembled WGS sequence"/>
</dbReference>
<protein>
    <submittedName>
        <fullName evidence="2">Uncharacterized protein</fullName>
    </submittedName>
</protein>
<sequence>MPEQTSKSWVLPAVAHLSLLLAAPFWLMVIVFSPLVFTGDVGVNPGSVLVFVIYLSGPVTSLALLVAIWYALYRQLPGRVKVLSWCLIAVQVGAVFIFLLS</sequence>
<accession>A0A545TAK4</accession>
<gene>
    <name evidence="2" type="ORF">FKG94_16660</name>
</gene>
<keyword evidence="1" id="KW-1133">Transmembrane helix</keyword>
<feature type="transmembrane region" description="Helical" evidence="1">
    <location>
        <begin position="48"/>
        <end position="70"/>
    </location>
</feature>
<organism evidence="2 3">
    <name type="scientific">Exilibacterium tricleocarpae</name>
    <dbReference type="NCBI Taxonomy" id="2591008"/>
    <lineage>
        <taxon>Bacteria</taxon>
        <taxon>Pseudomonadati</taxon>
        <taxon>Pseudomonadota</taxon>
        <taxon>Gammaproteobacteria</taxon>
        <taxon>Cellvibrionales</taxon>
        <taxon>Cellvibrionaceae</taxon>
        <taxon>Exilibacterium</taxon>
    </lineage>
</organism>
<reference evidence="2 3" key="1">
    <citation type="submission" date="2019-06" db="EMBL/GenBank/DDBJ databases">
        <title>Whole genome sequence for Cellvibrionaceae sp. R142.</title>
        <authorList>
            <person name="Wang G."/>
        </authorList>
    </citation>
    <scope>NUCLEOTIDE SEQUENCE [LARGE SCALE GENOMIC DNA]</scope>
    <source>
        <strain evidence="2 3">R142</strain>
    </source>
</reference>
<evidence type="ECO:0000313" key="2">
    <source>
        <dbReference type="EMBL" id="TQV74237.1"/>
    </source>
</evidence>
<feature type="transmembrane region" description="Helical" evidence="1">
    <location>
        <begin position="82"/>
        <end position="100"/>
    </location>
</feature>